<feature type="compositionally biased region" description="Polar residues" evidence="1">
    <location>
        <begin position="1457"/>
        <end position="1467"/>
    </location>
</feature>
<feature type="region of interest" description="Disordered" evidence="1">
    <location>
        <begin position="1457"/>
        <end position="1477"/>
    </location>
</feature>
<feature type="region of interest" description="Disordered" evidence="1">
    <location>
        <begin position="436"/>
        <end position="459"/>
    </location>
</feature>
<feature type="compositionally biased region" description="Polar residues" evidence="1">
    <location>
        <begin position="57"/>
        <end position="66"/>
    </location>
</feature>
<feature type="compositionally biased region" description="Low complexity" evidence="1">
    <location>
        <begin position="2947"/>
        <end position="2961"/>
    </location>
</feature>
<feature type="compositionally biased region" description="Polar residues" evidence="1">
    <location>
        <begin position="2424"/>
        <end position="2468"/>
    </location>
</feature>
<feature type="compositionally biased region" description="Polar residues" evidence="1">
    <location>
        <begin position="2901"/>
        <end position="2911"/>
    </location>
</feature>
<dbReference type="Proteomes" id="UP000735302">
    <property type="component" value="Unassembled WGS sequence"/>
</dbReference>
<feature type="region of interest" description="Disordered" evidence="1">
    <location>
        <begin position="2735"/>
        <end position="2754"/>
    </location>
</feature>
<feature type="region of interest" description="Disordered" evidence="1">
    <location>
        <begin position="791"/>
        <end position="816"/>
    </location>
</feature>
<feature type="compositionally biased region" description="Basic and acidic residues" evidence="1">
    <location>
        <begin position="2242"/>
        <end position="2256"/>
    </location>
</feature>
<feature type="compositionally biased region" description="Basic and acidic residues" evidence="1">
    <location>
        <begin position="205"/>
        <end position="236"/>
    </location>
</feature>
<feature type="compositionally biased region" description="Basic and acidic residues" evidence="1">
    <location>
        <begin position="301"/>
        <end position="311"/>
    </location>
</feature>
<feature type="compositionally biased region" description="Basic and acidic residues" evidence="1">
    <location>
        <begin position="1700"/>
        <end position="1727"/>
    </location>
</feature>
<feature type="compositionally biased region" description="Basic and acidic residues" evidence="1">
    <location>
        <begin position="11"/>
        <end position="23"/>
    </location>
</feature>
<feature type="compositionally biased region" description="Basic and acidic residues" evidence="1">
    <location>
        <begin position="621"/>
        <end position="631"/>
    </location>
</feature>
<feature type="compositionally biased region" description="Polar residues" evidence="1">
    <location>
        <begin position="513"/>
        <end position="522"/>
    </location>
</feature>
<dbReference type="EMBL" id="BLXT01002015">
    <property type="protein sequence ID" value="GFN90323.1"/>
    <property type="molecule type" value="Genomic_DNA"/>
</dbReference>
<feature type="compositionally biased region" description="Polar residues" evidence="1">
    <location>
        <begin position="1761"/>
        <end position="1772"/>
    </location>
</feature>
<protein>
    <submittedName>
        <fullName evidence="2">Uncharacterized protein</fullName>
    </submittedName>
</protein>
<feature type="compositionally biased region" description="Low complexity" evidence="1">
    <location>
        <begin position="2572"/>
        <end position="2583"/>
    </location>
</feature>
<feature type="region of interest" description="Disordered" evidence="1">
    <location>
        <begin position="2503"/>
        <end position="2588"/>
    </location>
</feature>
<feature type="region of interest" description="Disordered" evidence="1">
    <location>
        <begin position="2163"/>
        <end position="2256"/>
    </location>
</feature>
<feature type="region of interest" description="Disordered" evidence="1">
    <location>
        <begin position="2828"/>
        <end position="2992"/>
    </location>
</feature>
<feature type="region of interest" description="Disordered" evidence="1">
    <location>
        <begin position="484"/>
        <end position="522"/>
    </location>
</feature>
<feature type="compositionally biased region" description="Basic residues" evidence="1">
    <location>
        <begin position="252"/>
        <end position="267"/>
    </location>
</feature>
<feature type="region of interest" description="Disordered" evidence="1">
    <location>
        <begin position="870"/>
        <end position="898"/>
    </location>
</feature>
<feature type="region of interest" description="Disordered" evidence="1">
    <location>
        <begin position="1330"/>
        <end position="1350"/>
    </location>
</feature>
<feature type="compositionally biased region" description="Polar residues" evidence="1">
    <location>
        <begin position="2229"/>
        <end position="2240"/>
    </location>
</feature>
<feature type="compositionally biased region" description="Basic and acidic residues" evidence="1">
    <location>
        <begin position="1748"/>
        <end position="1757"/>
    </location>
</feature>
<feature type="region of interest" description="Disordered" evidence="1">
    <location>
        <begin position="560"/>
        <end position="640"/>
    </location>
</feature>
<feature type="compositionally biased region" description="Polar residues" evidence="1">
    <location>
        <begin position="1570"/>
        <end position="1579"/>
    </location>
</feature>
<feature type="region of interest" description="Disordered" evidence="1">
    <location>
        <begin position="1561"/>
        <end position="1594"/>
    </location>
</feature>
<feature type="compositionally biased region" description="Basic and acidic residues" evidence="1">
    <location>
        <begin position="2739"/>
        <end position="2754"/>
    </location>
</feature>
<feature type="compositionally biased region" description="Basic and acidic residues" evidence="1">
    <location>
        <begin position="103"/>
        <end position="115"/>
    </location>
</feature>
<name>A0AAV3Z8T1_9GAST</name>
<feature type="compositionally biased region" description="Low complexity" evidence="1">
    <location>
        <begin position="436"/>
        <end position="454"/>
    </location>
</feature>
<feature type="compositionally biased region" description="Polar residues" evidence="1">
    <location>
        <begin position="2549"/>
        <end position="2566"/>
    </location>
</feature>
<feature type="compositionally biased region" description="Low complexity" evidence="1">
    <location>
        <begin position="604"/>
        <end position="615"/>
    </location>
</feature>
<feature type="compositionally biased region" description="Low complexity" evidence="1">
    <location>
        <begin position="560"/>
        <end position="595"/>
    </location>
</feature>
<feature type="compositionally biased region" description="Low complexity" evidence="1">
    <location>
        <begin position="2914"/>
        <end position="2924"/>
    </location>
</feature>
<feature type="compositionally biased region" description="Low complexity" evidence="1">
    <location>
        <begin position="871"/>
        <end position="891"/>
    </location>
</feature>
<feature type="compositionally biased region" description="Basic and acidic residues" evidence="1">
    <location>
        <begin position="2962"/>
        <end position="2975"/>
    </location>
</feature>
<feature type="compositionally biased region" description="Basic and acidic residues" evidence="1">
    <location>
        <begin position="1645"/>
        <end position="1659"/>
    </location>
</feature>
<gene>
    <name evidence="2" type="ORF">PoB_001682900</name>
</gene>
<keyword evidence="3" id="KW-1185">Reference proteome</keyword>
<feature type="region of interest" description="Disordered" evidence="1">
    <location>
        <begin position="2705"/>
        <end position="2725"/>
    </location>
</feature>
<organism evidence="2 3">
    <name type="scientific">Plakobranchus ocellatus</name>
    <dbReference type="NCBI Taxonomy" id="259542"/>
    <lineage>
        <taxon>Eukaryota</taxon>
        <taxon>Metazoa</taxon>
        <taxon>Spiralia</taxon>
        <taxon>Lophotrochozoa</taxon>
        <taxon>Mollusca</taxon>
        <taxon>Gastropoda</taxon>
        <taxon>Heterobranchia</taxon>
        <taxon>Euthyneura</taxon>
        <taxon>Panpulmonata</taxon>
        <taxon>Sacoglossa</taxon>
        <taxon>Placobranchoidea</taxon>
        <taxon>Plakobranchidae</taxon>
        <taxon>Plakobranchus</taxon>
    </lineage>
</organism>
<feature type="compositionally biased region" description="Basic and acidic residues" evidence="1">
    <location>
        <begin position="1580"/>
        <end position="1594"/>
    </location>
</feature>
<accession>A0AAV3Z8T1</accession>
<feature type="region of interest" description="Disordered" evidence="1">
    <location>
        <begin position="1"/>
        <end position="392"/>
    </location>
</feature>
<feature type="compositionally biased region" description="Basic and acidic residues" evidence="1">
    <location>
        <begin position="67"/>
        <end position="84"/>
    </location>
</feature>
<feature type="compositionally biased region" description="Low complexity" evidence="1">
    <location>
        <begin position="794"/>
        <end position="805"/>
    </location>
</feature>
<comment type="caution">
    <text evidence="2">The sequence shown here is derived from an EMBL/GenBank/DDBJ whole genome shotgun (WGS) entry which is preliminary data.</text>
</comment>
<feature type="compositionally biased region" description="Basic residues" evidence="1">
    <location>
        <begin position="2518"/>
        <end position="2530"/>
    </location>
</feature>
<sequence length="3438" mass="373470">MGNKQGIQGHLGDRTPRSPDTRARSWSFHGVSGARRKAATLPGNVGTAGAVAGKGSETASEQSNQHAGEESMRARSSSVHEAERPRRRRPLLSWDDNDLETAGGKDNRQGRRDRAVSPQPKSSQRAQGSQEDFDLSVDADVQLRHHQQSQHARPSSENRSRRSGTSASNVRRESAPARPLGWYQSTGQKDDPFKMSNADPWIKNSESKDVAPVRSGRRDDNSAEPLCRKEIFKDSESPVAAHQQGLDSTQSKKLKKEQKSKSKKKTGKASDESSSPQDIQVLQSSPKRRVSKTDTGNPGRSQKETQPESDRSLMSSPEPLASIHNSSTAKIRRSLSPSKIIRSPRFPFQRQHSLDAYLPSQDKEKVSDDPVNGSQHENQLQQQQQQQHHSRVIRKDFTKFSSPQISRKAEHDDYIKNLNDIIASPPGTRRKGKILVSRSQGLGRSSGVSSSSPSNTRAPVTTGEVITLSSSVNSKAVTSSSTAYTPASACGSEDHRPTRPNSSPITALVPSQPEATGNVPVSVTASAPSAPFTSGVVLLRRVGVSASRRSGVNNIIASTSISSSSERPSSVHELSSTVSGSPSSSHSPLSSSQLLTFLKKGPTSSSSNMSSSVRSMYAHPEPGHRKSDSHRSRQAHHRLSLDLSRLRISNKENSAINNAAPISDRKRVLSPGIQSGNAMKEQSLPTLQETAPISHSTGHVAQRPNDSAGQRALITSTTSDQFLDTLGRKKKRQEEWRVEKGKGGRHEANVTVVDIGPTTTFSSTQQPRLGSKDAAFKDAEPNQSRFLAQQTLWSQSSSSPHASKSGTFSSPNTPVLLHEDTASHSATACVPSLGGNTGAPALVSPNFAATITTTDSGYNTGKRAVFTEPHGATTASSATISSGSTTTSSPGSGSGLCGVDQHQHQLHQQVINTVGLGAISGENADVYRDHNDPNAHHFENSKTHAEFSSAVSTNSLMQSVLHQKMLANFGAGAKRALLLSGSESDSNVVGLGKNNSGLDKEWNKTKSDTGQINMPKLFNVDQLEARRKFLNDKNDIDEFEKRKLFEREEKPQAPSVFCAEGEGKADSEITGIKNLSDRKYTHIATEVRTKEIKLDDRFGTTHTYKPYISSKGEESKSFVVDSRQDEMQILSDPLLNAGNDVMSDFTKGQRQYILTSLAPSVAADNLCLPCESESLSLMKNNRRYKEKVDEVKRINIEEKGADDDKGEHVREKSVSEWRQTSEIESMLGPGDAGMSAAYFSDDCGGVRGGGGHAKEGSSSPGEIAVTVKGVGDITGTNRLDNSTVSSVAGVEGSYKHREGQHKPGHTDAGLVETNVGFYHGDARVSGDNCEQSNVDGAHHSVPVSPGASTQAMTETMTRSDFMPSRNMTAETESVDTQRIHFNARVGTEADSVTEVGTNPEQVAVASFVKDNRQSTSIASEIINANRSNNGSVSATNMPDGVFYSLDSISEPSTYCLRSTGNDGSRSIPTDVPSLNRDPKYLIHSHRAPVAETNRSQTGSEIKHIPETDQSVLPTSGEVLASAEPLLPGAEKQQPFLHNDDDHDWLLRQTAPVWEGRKTVPNQEIHLPDDASSSFQTPKQTGDREMRGSKASVKMEGKSDAYYYEEEEEAEEVNSFSCLLSGNRKDSGNTVAENVKEMWDTIHDSVDHRNKLGQDREERMPNLNPRMECNNSNSEILYGNHQDLGAIMSGMEDGSNSNEESGVKGERKKNLPETKSASDEERADDRTRSGSIARFVGGDSALLPGADSGTDRKSRDVAVHATSATLLLQNNRDPTSRPGEILASGGRETEGLDESCACDLYISRLDSDPSYTVVNQYCENCGYRRQYHNNQSQPVLNNVLCSSVESSTSGMLKKENSDICVRTNLNKNQPHSFHAFAVPNVSLINSYSGNVDNDECVSGEGSGFESLDNFDNCFSQSKKAAIALAQIFDARSNDVIEVPSTSLLLSSPSPSSMAVTARLDETSTPTDNLQPLELTCLSEDSYKKALTVVDSDKNSMTENNITEIKNCTKSKNNIPSTQTKELLIDDVRDGGEMFTIHGDTQQHEQQLQQQQQQKNSGRNVVGMHNACCEVRDSTTSGVENMGQEVGGLLPVSSSAANAGNFDTLYERGEMQSKGCTINNHGPSHAVSPALPTLSTSLISASLTEQDDGQKRRREVITAGTQATGASNYFGRSTDKLVSQGEDSTGPGGVALWSPPPPRSRCSVTSGEDSGYYGDGPPVSSYSRSGDHTRTCSSSTAISTEFPSPERRSDLDGRKKQSENVDLISKTYNFEYNQGLQSQTFLDYSPQALCFEGGGYASSTSSVVNSGTCPSAPSVFRESTRNDKFYTKARPADTESSSRNRGNLTNELLHNYSRAGFSRRGEDTNSTSKLSIIAHRFASPDSSAKTSADKDQKLEKSTHVPVAKFVASGESLSVARATIATHVRTHSNASDPASVANTTVNITTSPALPNRSENNNRPQVLEVTNPNYETDSLDRKDSASKLREVAKKLLAGHAALSGRLTSTLNRQHKKEQQQQQQQQQKKKKQKNHHQAKKASLTLFTPLGKFGKKKTSSATVRSAALTTPATSGTAKGLSRELSGSEGSLGDLSRRRGTASQYRDLSLSENSVVDAVNNDDDDEDEWFFFPGNTKDKQIGARRVLPFEPSEDFAANVKSIYSQGEKSMYSEDEKSNSLSKTDLSYPLDVARSYAVGGFEDPAASDLSLLSPDESRTSIDFNGPTQDEPSIGNVDNNTVKSTMVGNGATKDEKKRLSDVKESKEENIDNDDIDFASVEMRPRTNSATAIELSSRTTGRIAMGMASARIRRSYASPVKETYLLPVRPHSHSLVMAAGVGDGYQKSRSDNREITGPSADQHHRSTITSPNMSRRQVLQLSSPVQSHEKVSQAAGNSHLNQGISDHGIDRLHSVSASYRSSSPGQKLLASRALRSASPAGRMGSQESLRGRGFMSPPPTRQLSRTSSSLSPRSGSAERNRSNDNRLDFELDNVEDGPRSLVETQGSRVGVPELRQSRSVDIPSSGVGRPDNDHTNYLTAHAISPLQRDLGASLSEDMDIPELHSSRNWNTPRQRHSLDSGQRYLSQSAEFSHQFYSRPFFHGSAHFQPARTNYLHHRRESDPSQRLRFPGADRVSDRDGDYDLESTLMSESFSGYPAPDAVPSRAMPISFPGPQLQALSPMSRASISLAPLLEERHSLVHGDSLTDLRYSSSGSLPLSSSLPSEGGFPHRRYQVVPNYPAHPGRSFGGHNAWPGEQRRWYAHAQANYPLSSAHFPTPSSHLRHQRSSSVHSIPSFENRYSHQPTGLAMYSYDDSFRSGRYDYANYNHQFDLGPLVNFSSYPGNVNLGQDVWGRRLSIVSGPDMEMAARLSGLPAGRCLNPSDRAWSYSMTSLAESTSGRGLLFDGSLEPTLATRFSYHCQLEALTLVVVAIIMAQPVCGPLVSWAFNNHLP</sequence>
<feature type="compositionally biased region" description="Polar residues" evidence="1">
    <location>
        <begin position="2880"/>
        <end position="2890"/>
    </location>
</feature>
<feature type="compositionally biased region" description="Polar residues" evidence="1">
    <location>
        <begin position="2853"/>
        <end position="2872"/>
    </location>
</feature>
<reference evidence="2 3" key="1">
    <citation type="journal article" date="2021" name="Elife">
        <title>Chloroplast acquisition without the gene transfer in kleptoplastic sea slugs, Plakobranchus ocellatus.</title>
        <authorList>
            <person name="Maeda T."/>
            <person name="Takahashi S."/>
            <person name="Yoshida T."/>
            <person name="Shimamura S."/>
            <person name="Takaki Y."/>
            <person name="Nagai Y."/>
            <person name="Toyoda A."/>
            <person name="Suzuki Y."/>
            <person name="Arimoto A."/>
            <person name="Ishii H."/>
            <person name="Satoh N."/>
            <person name="Nishiyama T."/>
            <person name="Hasebe M."/>
            <person name="Maruyama T."/>
            <person name="Minagawa J."/>
            <person name="Obokata J."/>
            <person name="Shigenobu S."/>
        </authorList>
    </citation>
    <scope>NUCLEOTIDE SEQUENCE [LARGE SCALE GENOMIC DNA]</scope>
</reference>
<evidence type="ECO:0000313" key="3">
    <source>
        <dbReference type="Proteomes" id="UP000735302"/>
    </source>
</evidence>
<feature type="compositionally biased region" description="Low complexity" evidence="1">
    <location>
        <begin position="375"/>
        <end position="387"/>
    </location>
</feature>
<proteinExistence type="predicted"/>
<feature type="compositionally biased region" description="Polar residues" evidence="1">
    <location>
        <begin position="119"/>
        <end position="130"/>
    </location>
</feature>
<feature type="region of interest" description="Disordered" evidence="1">
    <location>
        <begin position="3103"/>
        <end position="3127"/>
    </location>
</feature>
<evidence type="ECO:0000313" key="2">
    <source>
        <dbReference type="EMBL" id="GFN90323.1"/>
    </source>
</evidence>
<feature type="region of interest" description="Disordered" evidence="1">
    <location>
        <begin position="2423"/>
        <end position="2477"/>
    </location>
</feature>
<evidence type="ECO:0000256" key="1">
    <source>
        <dbReference type="SAM" id="MobiDB-lite"/>
    </source>
</evidence>
<feature type="compositionally biased region" description="Polar residues" evidence="1">
    <location>
        <begin position="272"/>
        <end position="285"/>
    </location>
</feature>
<feature type="region of interest" description="Disordered" evidence="1">
    <location>
        <begin position="1645"/>
        <end position="1785"/>
    </location>
</feature>
<feature type="compositionally biased region" description="Polar residues" evidence="1">
    <location>
        <begin position="2708"/>
        <end position="2725"/>
    </location>
</feature>